<evidence type="ECO:0000256" key="4">
    <source>
        <dbReference type="ARBA" id="ARBA00012093"/>
    </source>
</evidence>
<keyword evidence="8" id="KW-0408">Iron</keyword>
<dbReference type="InterPro" id="IPR029009">
    <property type="entry name" value="ASB_dom_sf"/>
</dbReference>
<dbReference type="InterPro" id="IPR051318">
    <property type="entry name" value="Fe-S_L-Ser"/>
</dbReference>
<evidence type="ECO:0000256" key="6">
    <source>
        <dbReference type="ARBA" id="ARBA00022485"/>
    </source>
</evidence>
<keyword evidence="10" id="KW-0456">Lyase</keyword>
<keyword evidence="5" id="KW-0312">Gluconeogenesis</keyword>
<feature type="domain" description="Serine dehydratase beta chain" evidence="13">
    <location>
        <begin position="3"/>
        <end position="57"/>
    </location>
</feature>
<dbReference type="Gene3D" id="3.30.1330.90">
    <property type="entry name" value="D-3-phosphoglycerate dehydrogenase, domain 3"/>
    <property type="match status" value="1"/>
</dbReference>
<reference evidence="14 15" key="1">
    <citation type="submission" date="2017-02" db="EMBL/GenBank/DDBJ databases">
        <authorList>
            <person name="Peterson S.W."/>
        </authorList>
    </citation>
    <scope>NUCLEOTIDE SEQUENCE [LARGE SCALE GENOMIC DNA]</scope>
    <source>
        <strain evidence="14 15">DSM 18034</strain>
    </source>
</reference>
<dbReference type="GO" id="GO:0006094">
    <property type="term" value="P:gluconeogenesis"/>
    <property type="evidence" value="ECO:0007669"/>
    <property type="project" value="UniProtKB-KW"/>
</dbReference>
<keyword evidence="7" id="KW-0479">Metal-binding</keyword>
<protein>
    <recommendedName>
        <fullName evidence="4">L-serine ammonia-lyase</fullName>
        <ecNumber evidence="4">4.3.1.17</ecNumber>
    </recommendedName>
</protein>
<dbReference type="RefSeq" id="WP_078684038.1">
    <property type="nucleotide sequence ID" value="NZ_FUYA01000002.1"/>
</dbReference>
<dbReference type="GO" id="GO:0046872">
    <property type="term" value="F:metal ion binding"/>
    <property type="evidence" value="ECO:0007669"/>
    <property type="project" value="UniProtKB-KW"/>
</dbReference>
<gene>
    <name evidence="14" type="ORF">SAMN02745702_00728</name>
</gene>
<proteinExistence type="inferred from homology"/>
<accession>A0A1T4VR52</accession>
<evidence type="ECO:0000313" key="14">
    <source>
        <dbReference type="EMBL" id="SKA66971.1"/>
    </source>
</evidence>
<dbReference type="PANTHER" id="PTHR30182">
    <property type="entry name" value="L-SERINE DEHYDRATASE"/>
    <property type="match status" value="1"/>
</dbReference>
<dbReference type="InterPro" id="IPR005131">
    <property type="entry name" value="Ser_deHydtase_bsu"/>
</dbReference>
<evidence type="ECO:0000256" key="11">
    <source>
        <dbReference type="ARBA" id="ARBA00049406"/>
    </source>
</evidence>
<keyword evidence="9" id="KW-0411">Iron-sulfur</keyword>
<dbReference type="GO" id="GO:0003941">
    <property type="term" value="F:L-serine ammonia-lyase activity"/>
    <property type="evidence" value="ECO:0007669"/>
    <property type="project" value="UniProtKB-EC"/>
</dbReference>
<name>A0A1T4VR52_9BACT</name>
<dbReference type="PANTHER" id="PTHR30182:SF1">
    <property type="entry name" value="L-SERINE DEHYDRATASE 1"/>
    <property type="match status" value="1"/>
</dbReference>
<keyword evidence="15" id="KW-1185">Reference proteome</keyword>
<evidence type="ECO:0000259" key="13">
    <source>
        <dbReference type="Pfam" id="PF03315"/>
    </source>
</evidence>
<evidence type="ECO:0000256" key="5">
    <source>
        <dbReference type="ARBA" id="ARBA00022432"/>
    </source>
</evidence>
<evidence type="ECO:0000256" key="1">
    <source>
        <dbReference type="ARBA" id="ARBA00001966"/>
    </source>
</evidence>
<dbReference type="SUPFAM" id="SSF143548">
    <property type="entry name" value="Serine metabolism enzymes domain"/>
    <property type="match status" value="1"/>
</dbReference>
<dbReference type="STRING" id="1121442.SAMN02745702_00728"/>
<dbReference type="EMBL" id="FUYA01000002">
    <property type="protein sequence ID" value="SKA66971.1"/>
    <property type="molecule type" value="Genomic_DNA"/>
</dbReference>
<organism evidence="14 15">
    <name type="scientific">Desulfobaculum bizertense DSM 18034</name>
    <dbReference type="NCBI Taxonomy" id="1121442"/>
    <lineage>
        <taxon>Bacteria</taxon>
        <taxon>Pseudomonadati</taxon>
        <taxon>Thermodesulfobacteriota</taxon>
        <taxon>Desulfovibrionia</taxon>
        <taxon>Desulfovibrionales</taxon>
        <taxon>Desulfovibrionaceae</taxon>
        <taxon>Desulfobaculum</taxon>
    </lineage>
</organism>
<evidence type="ECO:0000256" key="8">
    <source>
        <dbReference type="ARBA" id="ARBA00023004"/>
    </source>
</evidence>
<evidence type="ECO:0000256" key="2">
    <source>
        <dbReference type="ARBA" id="ARBA00004742"/>
    </source>
</evidence>
<feature type="domain" description="Serine dehydratase beta chain" evidence="13">
    <location>
        <begin position="68"/>
        <end position="114"/>
    </location>
</feature>
<comment type="pathway">
    <text evidence="2">Carbohydrate biosynthesis; gluconeogenesis.</text>
</comment>
<dbReference type="OrthoDB" id="9805537at2"/>
<dbReference type="Proteomes" id="UP000189733">
    <property type="component" value="Unassembled WGS sequence"/>
</dbReference>
<dbReference type="Pfam" id="PF03313">
    <property type="entry name" value="SDH_alpha"/>
    <property type="match status" value="1"/>
</dbReference>
<feature type="domain" description="Serine dehydratase-like alpha subunit" evidence="12">
    <location>
        <begin position="143"/>
        <end position="394"/>
    </location>
</feature>
<dbReference type="GO" id="GO:0051539">
    <property type="term" value="F:4 iron, 4 sulfur cluster binding"/>
    <property type="evidence" value="ECO:0007669"/>
    <property type="project" value="UniProtKB-KW"/>
</dbReference>
<evidence type="ECO:0000313" key="15">
    <source>
        <dbReference type="Proteomes" id="UP000189733"/>
    </source>
</evidence>
<comment type="similarity">
    <text evidence="3">Belongs to the iron-sulfur dependent L-serine dehydratase family.</text>
</comment>
<comment type="catalytic activity">
    <reaction evidence="11">
        <text>L-serine = pyruvate + NH4(+)</text>
        <dbReference type="Rhea" id="RHEA:19169"/>
        <dbReference type="ChEBI" id="CHEBI:15361"/>
        <dbReference type="ChEBI" id="CHEBI:28938"/>
        <dbReference type="ChEBI" id="CHEBI:33384"/>
        <dbReference type="EC" id="4.3.1.17"/>
    </reaction>
</comment>
<dbReference type="InterPro" id="IPR005130">
    <property type="entry name" value="Ser_deHydtase-like_asu"/>
</dbReference>
<comment type="cofactor">
    <cofactor evidence="1">
        <name>[4Fe-4S] cluster</name>
        <dbReference type="ChEBI" id="CHEBI:49883"/>
    </cofactor>
</comment>
<dbReference type="Pfam" id="PF03315">
    <property type="entry name" value="SDH_beta"/>
    <property type="match status" value="2"/>
</dbReference>
<evidence type="ECO:0000256" key="10">
    <source>
        <dbReference type="ARBA" id="ARBA00023239"/>
    </source>
</evidence>
<evidence type="ECO:0000256" key="3">
    <source>
        <dbReference type="ARBA" id="ARBA00008636"/>
    </source>
</evidence>
<evidence type="ECO:0000259" key="12">
    <source>
        <dbReference type="Pfam" id="PF03313"/>
    </source>
</evidence>
<dbReference type="AlphaFoldDB" id="A0A1T4VR52"/>
<sequence>MDSLKELYKLGNGPSSSHTMGPQKAAQMFRERTPHAARYRVTLYGSLAATGKGHLTDWIIEKTLKPIETEIVWKADEVKPFHTNGMLFESLDTLGESTEQWEVFSVGGGTIAEASSTSRGSKNIYPHSKLLDIMRFCREENIELWEYVERYEDSDLWDFLREMWEAMVTAMDRGLQKTGVLPGELKYPRKANSFFKKARLQAKHLKSTGMTFAYALAVSEENASGGLVVTAPTCGSAGLVPAVLRSLKEEYDVSEDELLRALAIGGLIGNLVKENASISGAEVGCQGEVGTACAMAAAMAAYLFGGTLSQIDYAAEMALEHHLGMTCDPVAGYVQVPCIERNAVSAVRALDAAEYTLFTDGDHCISFDQVVLTMGETGRDLKCGYKETSLAGLAKYSPACRFRL</sequence>
<evidence type="ECO:0000256" key="9">
    <source>
        <dbReference type="ARBA" id="ARBA00023014"/>
    </source>
</evidence>
<keyword evidence="6" id="KW-0004">4Fe-4S</keyword>
<dbReference type="EC" id="4.3.1.17" evidence="4"/>
<evidence type="ECO:0000256" key="7">
    <source>
        <dbReference type="ARBA" id="ARBA00022723"/>
    </source>
</evidence>